<evidence type="ECO:0000256" key="1">
    <source>
        <dbReference type="SAM" id="MobiDB-lite"/>
    </source>
</evidence>
<feature type="region of interest" description="Disordered" evidence="1">
    <location>
        <begin position="202"/>
        <end position="245"/>
    </location>
</feature>
<dbReference type="OrthoDB" id="381839at2157"/>
<dbReference type="KEGG" id="hbo:Hbor_23150"/>
<protein>
    <submittedName>
        <fullName evidence="2">Uncharacterized protein</fullName>
    </submittedName>
</protein>
<reference evidence="3 5" key="2">
    <citation type="journal article" date="2014" name="PLoS Genet.">
        <title>Phylogenetically driven sequencing of extremely halophilic archaea reveals strategies for static and dynamic osmo-response.</title>
        <authorList>
            <person name="Becker E.A."/>
            <person name="Seitzer P.M."/>
            <person name="Tritt A."/>
            <person name="Larsen D."/>
            <person name="Krusor M."/>
            <person name="Yao A.I."/>
            <person name="Wu D."/>
            <person name="Madern D."/>
            <person name="Eisen J.A."/>
            <person name="Darling A.E."/>
            <person name="Facciotti M.T."/>
        </authorList>
    </citation>
    <scope>NUCLEOTIDE SEQUENCE [LARGE SCALE GENOMIC DNA]</scope>
    <source>
        <strain evidence="3 5">DSM 11551</strain>
    </source>
</reference>
<name>E4NQS8_HALBP</name>
<dbReference type="Proteomes" id="UP000011585">
    <property type="component" value="Unassembled WGS sequence"/>
</dbReference>
<evidence type="ECO:0000313" key="3">
    <source>
        <dbReference type="EMBL" id="ELY24205.1"/>
    </source>
</evidence>
<dbReference type="eggNOG" id="arCOG06249">
    <property type="taxonomic scope" value="Archaea"/>
</dbReference>
<dbReference type="EMBL" id="AOHT01000050">
    <property type="protein sequence ID" value="ELY24205.1"/>
    <property type="molecule type" value="Genomic_DNA"/>
</dbReference>
<dbReference type="AlphaFoldDB" id="E4NQS8"/>
<dbReference type="STRING" id="469382.Hbor_23150"/>
<feature type="compositionally biased region" description="Polar residues" evidence="1">
    <location>
        <begin position="220"/>
        <end position="238"/>
    </location>
</feature>
<organism evidence="2 4">
    <name type="scientific">Halogeometricum borinquense (strain ATCC 700274 / DSM 11551 / JCM 10706 / KCTC 4070 / PR3)</name>
    <dbReference type="NCBI Taxonomy" id="469382"/>
    <lineage>
        <taxon>Archaea</taxon>
        <taxon>Methanobacteriati</taxon>
        <taxon>Methanobacteriota</taxon>
        <taxon>Stenosarchaea group</taxon>
        <taxon>Halobacteria</taxon>
        <taxon>Halobacteriales</taxon>
        <taxon>Haloferacaceae</taxon>
        <taxon>Halogeometricum</taxon>
    </lineage>
</organism>
<dbReference type="Proteomes" id="UP000006663">
    <property type="component" value="Chromosome"/>
</dbReference>
<dbReference type="GeneID" id="9994134"/>
<evidence type="ECO:0000313" key="2">
    <source>
        <dbReference type="EMBL" id="ADQ67875.1"/>
    </source>
</evidence>
<sequence length="245" mass="26253">MLSARQFGLLVVIAVIALIGAGAAGLFDTRPPSDPAAERLVNQTADATTNVSAYSFTISGSAVAKQGGERRTATYDGHAAFNRSERTYRMSISLDGESKTLFVRGYSLYKPCPYSEYVNVENASYATELPENRSWTTYTMLGGQRQLFDVSRVYDCGTDTVNGTEVRVVEVVPDQSKLSSLSAGVPGDEDVRRMNAEASALNMTRSERKPTPSGVGLSDTIPSQTTSYDSSGCSTASNPALIISR</sequence>
<dbReference type="Gene3D" id="2.50.20.20">
    <property type="match status" value="1"/>
</dbReference>
<evidence type="ECO:0000313" key="5">
    <source>
        <dbReference type="Proteomes" id="UP000011585"/>
    </source>
</evidence>
<dbReference type="HOGENOM" id="CLU_1131577_0_0_2"/>
<dbReference type="EMBL" id="CP001690">
    <property type="protein sequence ID" value="ADQ67875.1"/>
    <property type="molecule type" value="Genomic_DNA"/>
</dbReference>
<reference evidence="2 4" key="1">
    <citation type="journal article" date="2009" name="Stand. Genomic Sci.">
        <title>Complete genome sequence of Halogeometricum borinquense type strain (PR3).</title>
        <authorList>
            <person name="Malfatti S."/>
            <person name="Tindall B.J."/>
            <person name="Schneider S."/>
            <person name="Fahnrich R."/>
            <person name="Lapidus A."/>
            <person name="Labuttii K."/>
            <person name="Copeland A."/>
            <person name="Glavina Del Rio T."/>
            <person name="Nolan M."/>
            <person name="Chen F."/>
            <person name="Lucas S."/>
            <person name="Tice H."/>
            <person name="Cheng J.F."/>
            <person name="Bruce D."/>
            <person name="Goodwin L."/>
            <person name="Pitluck S."/>
            <person name="Anderson I."/>
            <person name="Pati A."/>
            <person name="Ivanova N."/>
            <person name="Mavromatis K."/>
            <person name="Chen A."/>
            <person name="Palaniappan K."/>
            <person name="D'haeseleer P."/>
            <person name="Goker M."/>
            <person name="Bristow J."/>
            <person name="Eisen J.A."/>
            <person name="Markowitz V."/>
            <person name="Hugenholtz P."/>
            <person name="Kyrpides N.C."/>
            <person name="Klenk H.P."/>
            <person name="Chain P."/>
        </authorList>
    </citation>
    <scope>NUCLEOTIDE SEQUENCE [LARGE SCALE GENOMIC DNA]</scope>
    <source>
        <strain evidence="4">ATCC 700274 / DSM 11551 / JCM 10706 / KCTC 4070 / PR3</strain>
        <strain evidence="2">PR 3</strain>
    </source>
</reference>
<evidence type="ECO:0000313" key="4">
    <source>
        <dbReference type="Proteomes" id="UP000006663"/>
    </source>
</evidence>
<dbReference type="RefSeq" id="WP_006056669.1">
    <property type="nucleotide sequence ID" value="NC_014729.1"/>
</dbReference>
<accession>E4NQS8</accession>
<proteinExistence type="predicted"/>
<keyword evidence="4" id="KW-1185">Reference proteome</keyword>
<gene>
    <name evidence="2" type="ordered locus">Hbor_23150</name>
    <name evidence="3" type="ORF">C499_16867</name>
</gene>